<dbReference type="AlphaFoldDB" id="A0A2T3NU79"/>
<feature type="domain" description="BIG2" evidence="2">
    <location>
        <begin position="99"/>
        <end position="132"/>
    </location>
</feature>
<dbReference type="Gene3D" id="2.60.40.1080">
    <property type="match status" value="1"/>
</dbReference>
<evidence type="ECO:0000256" key="1">
    <source>
        <dbReference type="SAM" id="SignalP"/>
    </source>
</evidence>
<protein>
    <recommendedName>
        <fullName evidence="2">BIG2 domain-containing protein</fullName>
    </recommendedName>
</protein>
<evidence type="ECO:0000313" key="3">
    <source>
        <dbReference type="EMBL" id="PSW19789.1"/>
    </source>
</evidence>
<keyword evidence="4" id="KW-1185">Reference proteome</keyword>
<dbReference type="InterPro" id="IPR003343">
    <property type="entry name" value="Big_2"/>
</dbReference>
<evidence type="ECO:0000259" key="2">
    <source>
        <dbReference type="Pfam" id="PF02368"/>
    </source>
</evidence>
<accession>A0A2T3NU79</accession>
<evidence type="ECO:0000313" key="4">
    <source>
        <dbReference type="Proteomes" id="UP000241771"/>
    </source>
</evidence>
<dbReference type="Pfam" id="PF02368">
    <property type="entry name" value="Big_2"/>
    <property type="match status" value="1"/>
</dbReference>
<comment type="caution">
    <text evidence="3">The sequence shown here is derived from an EMBL/GenBank/DDBJ whole genome shotgun (WGS) entry which is preliminary data.</text>
</comment>
<organism evidence="3 4">
    <name type="scientific">Photobacterium sanctipauli</name>
    <dbReference type="NCBI Taxonomy" id="1342794"/>
    <lineage>
        <taxon>Bacteria</taxon>
        <taxon>Pseudomonadati</taxon>
        <taxon>Pseudomonadota</taxon>
        <taxon>Gammaproteobacteria</taxon>
        <taxon>Vibrionales</taxon>
        <taxon>Vibrionaceae</taxon>
        <taxon>Photobacterium</taxon>
    </lineage>
</organism>
<dbReference type="SUPFAM" id="SSF49373">
    <property type="entry name" value="Invasin/intimin cell-adhesion fragments"/>
    <property type="match status" value="1"/>
</dbReference>
<dbReference type="EMBL" id="PYMA01000005">
    <property type="protein sequence ID" value="PSW19789.1"/>
    <property type="molecule type" value="Genomic_DNA"/>
</dbReference>
<dbReference type="Proteomes" id="UP000241771">
    <property type="component" value="Unassembled WGS sequence"/>
</dbReference>
<gene>
    <name evidence="3" type="ORF">C9I98_09990</name>
</gene>
<keyword evidence="1" id="KW-0732">Signal</keyword>
<proteinExistence type="predicted"/>
<reference evidence="3 4" key="1">
    <citation type="submission" date="2018-01" db="EMBL/GenBank/DDBJ databases">
        <title>Whole genome sequencing of Histamine producing bacteria.</title>
        <authorList>
            <person name="Butler K."/>
        </authorList>
    </citation>
    <scope>NUCLEOTIDE SEQUENCE [LARGE SCALE GENOMIC DNA]</scope>
    <source>
        <strain evidence="3 4">DSM 100436</strain>
    </source>
</reference>
<dbReference type="InterPro" id="IPR008964">
    <property type="entry name" value="Invasin/intimin_cell_adhesion"/>
</dbReference>
<name>A0A2T3NU79_9GAMM</name>
<dbReference type="RefSeq" id="WP_107271930.1">
    <property type="nucleotide sequence ID" value="NZ_PYMA01000005.1"/>
</dbReference>
<sequence>MKILTIILSVLLTFTLYSCGGDDSASPGDVVNVDNNEIDDSELDLASLTMTLRGADNKESDFAISGATGYKLCLFGKELSSTKKNFINTACDPDSNLGDDDDIEWRSSDESVVTVEQNGALQVHNPGEVTIFAAYDGIDCELTFDTLNMTVNEIGEAGLVGDIKNISLTMSDKPGKDYELELSFVDEDGNSDKKAVIKEIKNFINESEYFDVEKGDKAKFKVKPLEVGSGKGLIISDVKVDGVNELYTSGEIPVEVDDYQEMTIAIDPVHVDPQPKNISQEPIATLSPADPGHTIIAKIGARDISEHIYIELKFDEDKKYKLLDEVISELRGAVSFDEVDGRKVFKLSDDFKKQVIDLDYASSDTEILDLFIRIMQFEGDCDDGDYKCKEVLAQVDLGKCPPEDPDCSVCAPEDLDCCTPGDPNCPPPPQPPKQYEFRILADSELVVTNDDSVLVVSSGSFVSSVQVSNDTPKAYKLVDEFLDETTDIIKIQLVELNEDGNAIRVVNFSDVISEDSPTFSSGCSVYENRVNKDDNSESDTIFLSVKSDLDEHSIDDSCIISATPLIAEDSISDLAINTLYLANDDISIETSGIKPVIPDFDNTSGNKSFEPFAEKIFFNFYPNNMENEGNLSISQGNDVELHINYDTGLGLYSLIVSSEDYQGFSNNDQDAQFYAKSMDLDTEFDLDPYCQLNLANTVSERNENCTDLNTSTFNIKFLDLIDESTTIYILGNDGTEKTDEVWSRYPGEEWKKLGVLDGTPVTLDPALNTCVWDGTVCKVQEFILKNPTIDKYTVEVDKGNNEALCQFTSGVLKDGACVSLDTAPAEYSTKVDVESDDVSETTVVYAIGASVDKYHRKYSKYEFDLECLAEQTSTLTFTPEPESDLVVETDFEISKFQGEKCYHRKNKNDGSHETELLIEIDLKSNQ</sequence>
<feature type="chain" id="PRO_5015780231" description="BIG2 domain-containing protein" evidence="1">
    <location>
        <begin position="21"/>
        <end position="926"/>
    </location>
</feature>
<dbReference type="PROSITE" id="PS51257">
    <property type="entry name" value="PROKAR_LIPOPROTEIN"/>
    <property type="match status" value="1"/>
</dbReference>
<feature type="signal peptide" evidence="1">
    <location>
        <begin position="1"/>
        <end position="20"/>
    </location>
</feature>